<protein>
    <submittedName>
        <fullName evidence="1">Uncharacterized protein</fullName>
    </submittedName>
</protein>
<accession>A0A0A3JC14</accession>
<gene>
    <name evidence="1" type="ORF">CD32_13465</name>
</gene>
<dbReference type="OrthoDB" id="2730767at2"/>
<dbReference type="eggNOG" id="ENOG502Z8FV">
    <property type="taxonomic scope" value="Bacteria"/>
</dbReference>
<dbReference type="EMBL" id="JPVP01000056">
    <property type="protein sequence ID" value="KGR84572.1"/>
    <property type="molecule type" value="Genomic_DNA"/>
</dbReference>
<organism evidence="1 2">
    <name type="scientific">Lysinibacillus odysseyi 34hs-1 = NBRC 100172</name>
    <dbReference type="NCBI Taxonomy" id="1220589"/>
    <lineage>
        <taxon>Bacteria</taxon>
        <taxon>Bacillati</taxon>
        <taxon>Bacillota</taxon>
        <taxon>Bacilli</taxon>
        <taxon>Bacillales</taxon>
        <taxon>Bacillaceae</taxon>
        <taxon>Lysinibacillus</taxon>
    </lineage>
</organism>
<name>A0A0A3JC14_9BACI</name>
<sequence length="266" mass="30936">MEAKAKKILTSTFWSASGWKQGGLANCSAEDFEYAKNKGLMFDPLTITHDECISRLRQIHEHEINQEKVVKAFLHSLTTRKVYLRSALSSWALTHELCVHAYHAKQAEEPMYSSCAYCNNNRLMSDEQYIHYDLNVLQFERVKWGGVRHNNLIYCLMDLEMISKEPELVVTKDDVHILKEMIQAINECDKQDGARGLEKRWKDVFPSNKHERDSVLEIWGYAGLLVAGSDFRKERGRGTDYMSVATWRGEDSYSRERMEYLFGTYL</sequence>
<evidence type="ECO:0000313" key="2">
    <source>
        <dbReference type="Proteomes" id="UP000030437"/>
    </source>
</evidence>
<dbReference type="RefSeq" id="WP_036155358.1">
    <property type="nucleotide sequence ID" value="NZ_AVCX01000005.1"/>
</dbReference>
<proteinExistence type="predicted"/>
<dbReference type="Proteomes" id="UP000030437">
    <property type="component" value="Unassembled WGS sequence"/>
</dbReference>
<evidence type="ECO:0000313" key="1">
    <source>
        <dbReference type="EMBL" id="KGR84572.1"/>
    </source>
</evidence>
<dbReference type="AlphaFoldDB" id="A0A0A3JC14"/>
<comment type="caution">
    <text evidence="1">The sequence shown here is derived from an EMBL/GenBank/DDBJ whole genome shotgun (WGS) entry which is preliminary data.</text>
</comment>
<reference evidence="1 2" key="1">
    <citation type="submission" date="2014-02" db="EMBL/GenBank/DDBJ databases">
        <title>Draft genome sequence of Lysinibacillus odysseyi NBRC 100172.</title>
        <authorList>
            <person name="Zhang F."/>
            <person name="Wang G."/>
            <person name="Zhang L."/>
        </authorList>
    </citation>
    <scope>NUCLEOTIDE SEQUENCE [LARGE SCALE GENOMIC DNA]</scope>
    <source>
        <strain evidence="1 2">NBRC 100172</strain>
    </source>
</reference>
<keyword evidence="2" id="KW-1185">Reference proteome</keyword>